<proteinExistence type="predicted"/>
<dbReference type="InterPro" id="IPR018247">
    <property type="entry name" value="EF_Hand_1_Ca_BS"/>
</dbReference>
<sequence>KRKRAFTRRRYEICEQCDLEYDVTTNTDASCLWHFGKLKIDYGGDFWDAHDEDRDGIIDSEEIRDKYPQGFDWSCCYKNGKTAGRIVGKHRPDETKRGCSGSGVESAGAVKDRDVMSIAALT</sequence>
<dbReference type="OrthoDB" id="5422613at2759"/>
<feature type="non-terminal residue" evidence="2">
    <location>
        <position position="1"/>
    </location>
</feature>
<feature type="region of interest" description="Disordered" evidence="1">
    <location>
        <begin position="87"/>
        <end position="106"/>
    </location>
</feature>
<reference evidence="2" key="1">
    <citation type="journal article" date="2020" name="Stud. Mycol.">
        <title>101 Dothideomycetes genomes: a test case for predicting lifestyles and emergence of pathogens.</title>
        <authorList>
            <person name="Haridas S."/>
            <person name="Albert R."/>
            <person name="Binder M."/>
            <person name="Bloem J."/>
            <person name="Labutti K."/>
            <person name="Salamov A."/>
            <person name="Andreopoulos B."/>
            <person name="Baker S."/>
            <person name="Barry K."/>
            <person name="Bills G."/>
            <person name="Bluhm B."/>
            <person name="Cannon C."/>
            <person name="Castanera R."/>
            <person name="Culley D."/>
            <person name="Daum C."/>
            <person name="Ezra D."/>
            <person name="Gonzalez J."/>
            <person name="Henrissat B."/>
            <person name="Kuo A."/>
            <person name="Liang C."/>
            <person name="Lipzen A."/>
            <person name="Lutzoni F."/>
            <person name="Magnuson J."/>
            <person name="Mondo S."/>
            <person name="Nolan M."/>
            <person name="Ohm R."/>
            <person name="Pangilinan J."/>
            <person name="Park H.-J."/>
            <person name="Ramirez L."/>
            <person name="Alfaro M."/>
            <person name="Sun H."/>
            <person name="Tritt A."/>
            <person name="Yoshinaga Y."/>
            <person name="Zwiers L.-H."/>
            <person name="Turgeon B."/>
            <person name="Goodwin S."/>
            <person name="Spatafora J."/>
            <person name="Crous P."/>
            <person name="Grigoriev I."/>
        </authorList>
    </citation>
    <scope>NUCLEOTIDE SEQUENCE</scope>
    <source>
        <strain evidence="2">CBS 125425</strain>
    </source>
</reference>
<evidence type="ECO:0000256" key="1">
    <source>
        <dbReference type="SAM" id="MobiDB-lite"/>
    </source>
</evidence>
<dbReference type="PANTHER" id="PTHR38167">
    <property type="entry name" value="C2H2-TYPE DOMAIN-CONTAINING PROTEIN"/>
    <property type="match status" value="1"/>
</dbReference>
<name>A0A9P4R0F2_9PLEO</name>
<comment type="caution">
    <text evidence="2">The sequence shown here is derived from an EMBL/GenBank/DDBJ whole genome shotgun (WGS) entry which is preliminary data.</text>
</comment>
<evidence type="ECO:0000313" key="2">
    <source>
        <dbReference type="EMBL" id="KAF2734513.1"/>
    </source>
</evidence>
<evidence type="ECO:0000313" key="3">
    <source>
        <dbReference type="Proteomes" id="UP000799444"/>
    </source>
</evidence>
<protein>
    <recommendedName>
        <fullName evidence="4">EF-hand domain-containing protein</fullName>
    </recommendedName>
</protein>
<dbReference type="AlphaFoldDB" id="A0A9P4R0F2"/>
<dbReference type="PANTHER" id="PTHR38167:SF1">
    <property type="entry name" value="C2H2-TYPE DOMAIN-CONTAINING PROTEIN"/>
    <property type="match status" value="1"/>
</dbReference>
<gene>
    <name evidence="2" type="ORF">EJ04DRAFT_436920</name>
</gene>
<dbReference type="PROSITE" id="PS00018">
    <property type="entry name" value="EF_HAND_1"/>
    <property type="match status" value="1"/>
</dbReference>
<accession>A0A9P4R0F2</accession>
<dbReference type="Proteomes" id="UP000799444">
    <property type="component" value="Unassembled WGS sequence"/>
</dbReference>
<dbReference type="EMBL" id="ML996147">
    <property type="protein sequence ID" value="KAF2734513.1"/>
    <property type="molecule type" value="Genomic_DNA"/>
</dbReference>
<organism evidence="2 3">
    <name type="scientific">Polyplosphaeria fusca</name>
    <dbReference type="NCBI Taxonomy" id="682080"/>
    <lineage>
        <taxon>Eukaryota</taxon>
        <taxon>Fungi</taxon>
        <taxon>Dikarya</taxon>
        <taxon>Ascomycota</taxon>
        <taxon>Pezizomycotina</taxon>
        <taxon>Dothideomycetes</taxon>
        <taxon>Pleosporomycetidae</taxon>
        <taxon>Pleosporales</taxon>
        <taxon>Tetraplosphaeriaceae</taxon>
        <taxon>Polyplosphaeria</taxon>
    </lineage>
</organism>
<keyword evidence="3" id="KW-1185">Reference proteome</keyword>
<evidence type="ECO:0008006" key="4">
    <source>
        <dbReference type="Google" id="ProtNLM"/>
    </source>
</evidence>